<comment type="caution">
    <text evidence="1">The sequence shown here is derived from an EMBL/GenBank/DDBJ whole genome shotgun (WGS) entry which is preliminary data.</text>
</comment>
<dbReference type="Pfam" id="PF18143">
    <property type="entry name" value="HAD_SAK_2"/>
    <property type="match status" value="1"/>
</dbReference>
<name>A0A7W8L5I0_9BURK</name>
<proteinExistence type="predicted"/>
<sequence length="170" mass="19461">MNTSTRRVIFLDFDGVLHRGDVYRTPNGIVPLRPSVDLFEFAHLLAESIEPYPRVKLVLSTSWVSAIGFKRTRDFLPLPELRSRVTGATFYSKFRDRQAWNEIPRGEQIKRYVARHNLATWLAIDDRDDGFEDVQTHLVHCDKHLGLGSVDAQLALQQALREEFVIGEGA</sequence>
<dbReference type="EMBL" id="JACHDE010000003">
    <property type="protein sequence ID" value="MBB5400540.1"/>
    <property type="molecule type" value="Genomic_DNA"/>
</dbReference>
<gene>
    <name evidence="1" type="ORF">HDG41_002589</name>
</gene>
<evidence type="ECO:0000313" key="1">
    <source>
        <dbReference type="EMBL" id="MBB5400540.1"/>
    </source>
</evidence>
<dbReference type="RefSeq" id="WP_184226204.1">
    <property type="nucleotide sequence ID" value="NZ_JACHDE010000003.1"/>
</dbReference>
<evidence type="ECO:0000313" key="2">
    <source>
        <dbReference type="Proteomes" id="UP000592820"/>
    </source>
</evidence>
<dbReference type="AlphaFoldDB" id="A0A7W8L5I0"/>
<organism evidence="1 2">
    <name type="scientific">Paraburkholderia youngii</name>
    <dbReference type="NCBI Taxonomy" id="2782701"/>
    <lineage>
        <taxon>Bacteria</taxon>
        <taxon>Pseudomonadati</taxon>
        <taxon>Pseudomonadota</taxon>
        <taxon>Betaproteobacteria</taxon>
        <taxon>Burkholderiales</taxon>
        <taxon>Burkholderiaceae</taxon>
        <taxon>Paraburkholderia</taxon>
    </lineage>
</organism>
<reference evidence="1 2" key="1">
    <citation type="submission" date="2020-08" db="EMBL/GenBank/DDBJ databases">
        <title>Genomic Encyclopedia of Type Strains, Phase IV (KMG-V): Genome sequencing to study the core and pangenomes of soil and plant-associated prokaryotes.</title>
        <authorList>
            <person name="Whitman W."/>
        </authorList>
    </citation>
    <scope>NUCLEOTIDE SEQUENCE [LARGE SCALE GENOMIC DNA]</scope>
    <source>
        <strain evidence="1 2">JPY162</strain>
    </source>
</reference>
<accession>A0A7W8L5I0</accession>
<dbReference type="Proteomes" id="UP000592820">
    <property type="component" value="Unassembled WGS sequence"/>
</dbReference>
<protein>
    <submittedName>
        <fullName evidence="1">Uncharacterized protein</fullName>
    </submittedName>
</protein>